<proteinExistence type="predicted"/>
<evidence type="ECO:0000313" key="3">
    <source>
        <dbReference type="EMBL" id="MDC4242232.1"/>
    </source>
</evidence>
<evidence type="ECO:0000256" key="1">
    <source>
        <dbReference type="ARBA" id="ARBA00023002"/>
    </source>
</evidence>
<dbReference type="PANTHER" id="PTHR42949:SF3">
    <property type="entry name" value="ANAEROBIC GLYCEROL-3-PHOSPHATE DEHYDROGENASE SUBUNIT B"/>
    <property type="match status" value="1"/>
</dbReference>
<comment type="caution">
    <text evidence="3">The sequence shown here is derived from an EMBL/GenBank/DDBJ whole genome shotgun (WGS) entry which is preliminary data.</text>
</comment>
<dbReference type="EMBL" id="JAMRYU010000026">
    <property type="protein sequence ID" value="MDC4242232.1"/>
    <property type="molecule type" value="Genomic_DNA"/>
</dbReference>
<feature type="domain" description="FAD/NAD(P)-binding" evidence="2">
    <location>
        <begin position="4"/>
        <end position="288"/>
    </location>
</feature>
<dbReference type="SUPFAM" id="SSF51905">
    <property type="entry name" value="FAD/NAD(P)-binding domain"/>
    <property type="match status" value="2"/>
</dbReference>
<dbReference type="PRINTS" id="PR00469">
    <property type="entry name" value="PNDRDTASEII"/>
</dbReference>
<dbReference type="PANTHER" id="PTHR42949">
    <property type="entry name" value="ANAEROBIC GLYCEROL-3-PHOSPHATE DEHYDROGENASE SUBUNIT B"/>
    <property type="match status" value="1"/>
</dbReference>
<dbReference type="GO" id="GO:0016491">
    <property type="term" value="F:oxidoreductase activity"/>
    <property type="evidence" value="ECO:0007669"/>
    <property type="project" value="UniProtKB-KW"/>
</dbReference>
<accession>A0A9X3XS11</accession>
<evidence type="ECO:0000313" key="4">
    <source>
        <dbReference type="Proteomes" id="UP001141183"/>
    </source>
</evidence>
<dbReference type="AlphaFoldDB" id="A0A9X3XS11"/>
<dbReference type="RefSeq" id="WP_008676511.1">
    <property type="nucleotide sequence ID" value="NZ_CABKOG010000003.1"/>
</dbReference>
<dbReference type="InterPro" id="IPR051691">
    <property type="entry name" value="Metab_Enz_Cyan_OpOx_G3PDH"/>
</dbReference>
<dbReference type="Gene3D" id="3.50.50.60">
    <property type="entry name" value="FAD/NAD(P)-binding domain"/>
    <property type="match status" value="2"/>
</dbReference>
<dbReference type="Pfam" id="PF07992">
    <property type="entry name" value="Pyr_redox_2"/>
    <property type="match status" value="1"/>
</dbReference>
<keyword evidence="4" id="KW-1185">Reference proteome</keyword>
<gene>
    <name evidence="3" type="ORF">NE398_19045</name>
</gene>
<sequence length="317" mass="34880">MLQYDLIIVGGGASGLSAGVSALKNGIKKVLILERNNDLGGNLNLFIHNGFGRYYLGKDITGPELGSQLIKDFKALGGVYKLNTEVLEVTKNKVVSYVNPQEGIQEIEAKAVILASGCREKFTGNINMPIHKYTGIFTLVSAHRLVNIQGFLPGKEVIIIGNNDWSLILARRLLIEGARVKAIIDNSKNGFLDEKSSQFINGFDMNIIRNHHVVELYGNERIESIDIKSIEDESVSNISCDSLILTVGYCPEISFVRKTNILLKGYNTLIVNNYETSVNGIFACGTILSRDKDIFNSGANGAHVGKIVADYIQKYMY</sequence>
<keyword evidence="1" id="KW-0560">Oxidoreductase</keyword>
<protein>
    <submittedName>
        <fullName evidence="3">FAD-dependent oxidoreductase</fullName>
    </submittedName>
</protein>
<evidence type="ECO:0000259" key="2">
    <source>
        <dbReference type="Pfam" id="PF07992"/>
    </source>
</evidence>
<dbReference type="Proteomes" id="UP001141183">
    <property type="component" value="Unassembled WGS sequence"/>
</dbReference>
<organism evidence="3 4">
    <name type="scientific">Clostridium tertium</name>
    <dbReference type="NCBI Taxonomy" id="1559"/>
    <lineage>
        <taxon>Bacteria</taxon>
        <taxon>Bacillati</taxon>
        <taxon>Bacillota</taxon>
        <taxon>Clostridia</taxon>
        <taxon>Eubacteriales</taxon>
        <taxon>Clostridiaceae</taxon>
        <taxon>Clostridium</taxon>
    </lineage>
</organism>
<name>A0A9X3XS11_9CLOT</name>
<dbReference type="InterPro" id="IPR023753">
    <property type="entry name" value="FAD/NAD-binding_dom"/>
</dbReference>
<dbReference type="InterPro" id="IPR036188">
    <property type="entry name" value="FAD/NAD-bd_sf"/>
</dbReference>
<reference evidence="3" key="1">
    <citation type="submission" date="2022-05" db="EMBL/GenBank/DDBJ databases">
        <title>Draft genome sequence of Clostridium tertium strain CP3 isolated from Peru.</title>
        <authorList>
            <person name="Hurtado R."/>
            <person name="Lima L."/>
            <person name="Sousa T."/>
            <person name="Jaiswal A.K."/>
            <person name="Tiwari S."/>
            <person name="Maturrano L."/>
            <person name="Brenig B."/>
            <person name="Azevedo V."/>
        </authorList>
    </citation>
    <scope>NUCLEOTIDE SEQUENCE</scope>
    <source>
        <strain evidence="3">CP3</strain>
    </source>
</reference>
<dbReference type="PRINTS" id="PR00368">
    <property type="entry name" value="FADPNR"/>
</dbReference>